<dbReference type="InterPro" id="IPR002293">
    <property type="entry name" value="AA/rel_permease1"/>
</dbReference>
<feature type="transmembrane region" description="Helical" evidence="6">
    <location>
        <begin position="285"/>
        <end position="309"/>
    </location>
</feature>
<evidence type="ECO:0000313" key="7">
    <source>
        <dbReference type="EMBL" id="MCG2622893.1"/>
    </source>
</evidence>
<protein>
    <submittedName>
        <fullName evidence="7">APC family permease</fullName>
    </submittedName>
</protein>
<evidence type="ECO:0000256" key="5">
    <source>
        <dbReference type="ARBA" id="ARBA00023136"/>
    </source>
</evidence>
<evidence type="ECO:0000256" key="2">
    <source>
        <dbReference type="ARBA" id="ARBA00022475"/>
    </source>
</evidence>
<dbReference type="PIRSF" id="PIRSF006060">
    <property type="entry name" value="AA_transporter"/>
    <property type="match status" value="1"/>
</dbReference>
<evidence type="ECO:0000256" key="3">
    <source>
        <dbReference type="ARBA" id="ARBA00022692"/>
    </source>
</evidence>
<dbReference type="PANTHER" id="PTHR42770">
    <property type="entry name" value="AMINO ACID TRANSPORTER-RELATED"/>
    <property type="match status" value="1"/>
</dbReference>
<dbReference type="Gene3D" id="1.20.1740.10">
    <property type="entry name" value="Amino acid/polyamine transporter I"/>
    <property type="match status" value="1"/>
</dbReference>
<feature type="transmembrane region" description="Helical" evidence="6">
    <location>
        <begin position="342"/>
        <end position="362"/>
    </location>
</feature>
<feature type="transmembrane region" description="Helical" evidence="6">
    <location>
        <begin position="53"/>
        <end position="74"/>
    </location>
</feature>
<dbReference type="EMBL" id="JAKLTQ010000009">
    <property type="protein sequence ID" value="MCG2622893.1"/>
    <property type="molecule type" value="Genomic_DNA"/>
</dbReference>
<feature type="transmembrane region" description="Helical" evidence="6">
    <location>
        <begin position="20"/>
        <end position="47"/>
    </location>
</feature>
<accession>A0ABS9L8N9</accession>
<feature type="transmembrane region" description="Helical" evidence="6">
    <location>
        <begin position="438"/>
        <end position="459"/>
    </location>
</feature>
<dbReference type="PANTHER" id="PTHR42770:SF16">
    <property type="entry name" value="AMINO ACID PERMEASE"/>
    <property type="match status" value="1"/>
</dbReference>
<keyword evidence="5 6" id="KW-0472">Membrane</keyword>
<name>A0ABS9L8N9_9MICC</name>
<dbReference type="Proteomes" id="UP001165368">
    <property type="component" value="Unassembled WGS sequence"/>
</dbReference>
<proteinExistence type="predicted"/>
<evidence type="ECO:0000256" key="4">
    <source>
        <dbReference type="ARBA" id="ARBA00022989"/>
    </source>
</evidence>
<keyword evidence="4 6" id="KW-1133">Transmembrane helix</keyword>
<feature type="transmembrane region" description="Helical" evidence="6">
    <location>
        <begin position="135"/>
        <end position="151"/>
    </location>
</feature>
<comment type="subcellular location">
    <subcellularLocation>
        <location evidence="1">Cell membrane</location>
        <topology evidence="1">Multi-pass membrane protein</topology>
    </subcellularLocation>
</comment>
<comment type="caution">
    <text evidence="7">The sequence shown here is derived from an EMBL/GenBank/DDBJ whole genome shotgun (WGS) entry which is preliminary data.</text>
</comment>
<sequence length="487" mass="50897">MTAPATTSQHDALSRNSLGVFGVAFLVLAAVAPLTGIVVITAIGIALGNGGGMVASFIAVTAVLLLFGTGYARMSSELVNAGGFYSFVLRGLGRPAALVTGLVAMIGYNFFVAGAVGTIGFFAQTVIAQLTGLDLHWYIWAVISVVAAFALSRQGIGFSAKVLGASLVCEVLILLVFDFAVLFTHGFDLDVFKPDVAFSGAVGIAFLFASNAFVGVEATGLFSEEARDAKRTIPRATFVAIGFIGVFAAFTTWAIVSATGAAQAQDVALGHLEAGDLVFSLSSSYLGAALTTVMMALLLVSLFAALMALHNSATRYIYSLSRARILPQSLSRTRNNGVPERASIVQFVFATAVAGLFALAGLDPITSLVPSMTGFGTLGIITLQLLAAVAIVVHFRRTRDRRLFSTLIAPGIGLLGLLVIVVLAIINFPVLAGSDAPIIAGLPLLLLAALAGGLLWAAYLRRNRPEVYDGLNHDLERFEDNVPEAHQ</sequence>
<reference evidence="7" key="1">
    <citation type="submission" date="2022-01" db="EMBL/GenBank/DDBJ databases">
        <authorList>
            <person name="Jo J.-H."/>
            <person name="Im W.-T."/>
        </authorList>
    </citation>
    <scope>NUCLEOTIDE SEQUENCE</scope>
    <source>
        <strain evidence="7">I2-34</strain>
    </source>
</reference>
<feature type="transmembrane region" description="Helical" evidence="6">
    <location>
        <begin position="374"/>
        <end position="395"/>
    </location>
</feature>
<keyword evidence="3 6" id="KW-0812">Transmembrane</keyword>
<dbReference type="Pfam" id="PF13520">
    <property type="entry name" value="AA_permease_2"/>
    <property type="match status" value="1"/>
</dbReference>
<organism evidence="7 8">
    <name type="scientific">Arthrobacter hankyongi</name>
    <dbReference type="NCBI Taxonomy" id="2904801"/>
    <lineage>
        <taxon>Bacteria</taxon>
        <taxon>Bacillati</taxon>
        <taxon>Actinomycetota</taxon>
        <taxon>Actinomycetes</taxon>
        <taxon>Micrococcales</taxon>
        <taxon>Micrococcaceae</taxon>
        <taxon>Arthrobacter</taxon>
    </lineage>
</organism>
<gene>
    <name evidence="7" type="ORF">LVY72_13390</name>
</gene>
<feature type="transmembrane region" description="Helical" evidence="6">
    <location>
        <begin position="163"/>
        <end position="184"/>
    </location>
</feature>
<feature type="transmembrane region" description="Helical" evidence="6">
    <location>
        <begin position="236"/>
        <end position="256"/>
    </location>
</feature>
<dbReference type="RefSeq" id="WP_237821650.1">
    <property type="nucleotide sequence ID" value="NZ_JAKLTQ010000009.1"/>
</dbReference>
<evidence type="ECO:0000313" key="8">
    <source>
        <dbReference type="Proteomes" id="UP001165368"/>
    </source>
</evidence>
<feature type="transmembrane region" description="Helical" evidence="6">
    <location>
        <begin position="95"/>
        <end position="123"/>
    </location>
</feature>
<evidence type="ECO:0000256" key="1">
    <source>
        <dbReference type="ARBA" id="ARBA00004651"/>
    </source>
</evidence>
<keyword evidence="8" id="KW-1185">Reference proteome</keyword>
<dbReference type="InterPro" id="IPR050367">
    <property type="entry name" value="APC_superfamily"/>
</dbReference>
<keyword evidence="2" id="KW-1003">Cell membrane</keyword>
<feature type="transmembrane region" description="Helical" evidence="6">
    <location>
        <begin position="196"/>
        <end position="216"/>
    </location>
</feature>
<evidence type="ECO:0000256" key="6">
    <source>
        <dbReference type="SAM" id="Phobius"/>
    </source>
</evidence>
<feature type="transmembrane region" description="Helical" evidence="6">
    <location>
        <begin position="407"/>
        <end position="432"/>
    </location>
</feature>